<evidence type="ECO:0000313" key="2">
    <source>
        <dbReference type="Proteomes" id="UP000193224"/>
    </source>
</evidence>
<dbReference type="AlphaFoldDB" id="A0A1X7BVS5"/>
<evidence type="ECO:0000313" key="1">
    <source>
        <dbReference type="EMBL" id="SMC13713.1"/>
    </source>
</evidence>
<proteinExistence type="predicted"/>
<protein>
    <submittedName>
        <fullName evidence="1">Uncharacterized protein</fullName>
    </submittedName>
</protein>
<dbReference type="RefSeq" id="WP_085801649.1">
    <property type="nucleotide sequence ID" value="NZ_FWXB01000016.1"/>
</dbReference>
<name>A0A1X7BVS5_9RHOB</name>
<gene>
    <name evidence="1" type="ORF">ROA7745_03572</name>
</gene>
<keyword evidence="2" id="KW-1185">Reference proteome</keyword>
<dbReference type="Proteomes" id="UP000193224">
    <property type="component" value="Unassembled WGS sequence"/>
</dbReference>
<organism evidence="1 2">
    <name type="scientific">Roseovarius aestuarii</name>
    <dbReference type="NCBI Taxonomy" id="475083"/>
    <lineage>
        <taxon>Bacteria</taxon>
        <taxon>Pseudomonadati</taxon>
        <taxon>Pseudomonadota</taxon>
        <taxon>Alphaproteobacteria</taxon>
        <taxon>Rhodobacterales</taxon>
        <taxon>Roseobacteraceae</taxon>
        <taxon>Roseovarius</taxon>
    </lineage>
</organism>
<reference evidence="1 2" key="1">
    <citation type="submission" date="2017-03" db="EMBL/GenBank/DDBJ databases">
        <authorList>
            <person name="Afonso C.L."/>
            <person name="Miller P.J."/>
            <person name="Scott M.A."/>
            <person name="Spackman E."/>
            <person name="Goraichik I."/>
            <person name="Dimitrov K.M."/>
            <person name="Suarez D.L."/>
            <person name="Swayne D.E."/>
        </authorList>
    </citation>
    <scope>NUCLEOTIDE SEQUENCE [LARGE SCALE GENOMIC DNA]</scope>
    <source>
        <strain evidence="1 2">CECT 7745</strain>
    </source>
</reference>
<accession>A0A1X7BVS5</accession>
<dbReference type="EMBL" id="FWXB01000016">
    <property type="protein sequence ID" value="SMC13713.1"/>
    <property type="molecule type" value="Genomic_DNA"/>
</dbReference>
<dbReference type="OrthoDB" id="9851075at2"/>
<sequence length="194" mass="22403">MKNDVEAEDWRENPAIIAIIDAALLSVIRTHSPMAGEAAEDERKRLNHAKTALFGFKSFRGRPKDRDIPELVYMAKEYVRERGDYKLDSDYIPRFSDNDEKEKGYQTELARCAIAARKEQHPGYKPYNEDEKIRNLQQKFDASREELIRRVVGWDGTNGDLIQMHVRDLAETLRVLGIPVSAEVDQDRELNSLI</sequence>